<accession>A0A0A8ZH04</accession>
<reference evidence="1" key="2">
    <citation type="journal article" date="2015" name="Data Brief">
        <title>Shoot transcriptome of the giant reed, Arundo donax.</title>
        <authorList>
            <person name="Barrero R.A."/>
            <person name="Guerrero F.D."/>
            <person name="Moolhuijzen P."/>
            <person name="Goolsby J.A."/>
            <person name="Tidwell J."/>
            <person name="Bellgard S.E."/>
            <person name="Bellgard M.I."/>
        </authorList>
    </citation>
    <scope>NUCLEOTIDE SEQUENCE</scope>
    <source>
        <tissue evidence="1">Shoot tissue taken approximately 20 cm above the soil surface</tissue>
    </source>
</reference>
<dbReference type="EMBL" id="GBRH01261865">
    <property type="protein sequence ID" value="JAD36030.1"/>
    <property type="molecule type" value="Transcribed_RNA"/>
</dbReference>
<name>A0A0A8ZH04_ARUDO</name>
<dbReference type="AlphaFoldDB" id="A0A0A8ZH04"/>
<evidence type="ECO:0000313" key="1">
    <source>
        <dbReference type="EMBL" id="JAD36030.1"/>
    </source>
</evidence>
<sequence length="65" mass="7652">MDSQTLYSKITANHTFLLMVRCSFVQYKHKWQKAQIKQTHQHRSAAPSIFTPVPYLVGKGRFMRL</sequence>
<reference evidence="1" key="1">
    <citation type="submission" date="2014-09" db="EMBL/GenBank/DDBJ databases">
        <authorList>
            <person name="Magalhaes I.L.F."/>
            <person name="Oliveira U."/>
            <person name="Santos F.R."/>
            <person name="Vidigal T.H.D.A."/>
            <person name="Brescovit A.D."/>
            <person name="Santos A.J."/>
        </authorList>
    </citation>
    <scope>NUCLEOTIDE SEQUENCE</scope>
    <source>
        <tissue evidence="1">Shoot tissue taken approximately 20 cm above the soil surface</tissue>
    </source>
</reference>
<protein>
    <submittedName>
        <fullName evidence="1">Uncharacterized protein</fullName>
    </submittedName>
</protein>
<proteinExistence type="predicted"/>
<organism evidence="1">
    <name type="scientific">Arundo donax</name>
    <name type="common">Giant reed</name>
    <name type="synonym">Donax arundinaceus</name>
    <dbReference type="NCBI Taxonomy" id="35708"/>
    <lineage>
        <taxon>Eukaryota</taxon>
        <taxon>Viridiplantae</taxon>
        <taxon>Streptophyta</taxon>
        <taxon>Embryophyta</taxon>
        <taxon>Tracheophyta</taxon>
        <taxon>Spermatophyta</taxon>
        <taxon>Magnoliopsida</taxon>
        <taxon>Liliopsida</taxon>
        <taxon>Poales</taxon>
        <taxon>Poaceae</taxon>
        <taxon>PACMAD clade</taxon>
        <taxon>Arundinoideae</taxon>
        <taxon>Arundineae</taxon>
        <taxon>Arundo</taxon>
    </lineage>
</organism>